<evidence type="ECO:0000313" key="5">
    <source>
        <dbReference type="Proteomes" id="UP000281098"/>
    </source>
</evidence>
<dbReference type="Pfam" id="PF01051">
    <property type="entry name" value="Rep3_N"/>
    <property type="match status" value="1"/>
</dbReference>
<dbReference type="Gene3D" id="1.10.10.10">
    <property type="entry name" value="Winged helix-like DNA-binding domain superfamily/Winged helix DNA-binding domain"/>
    <property type="match status" value="1"/>
</dbReference>
<dbReference type="InterPro" id="IPR036390">
    <property type="entry name" value="WH_DNA-bd_sf"/>
</dbReference>
<dbReference type="Pfam" id="PF21205">
    <property type="entry name" value="Rep3_C"/>
    <property type="match status" value="1"/>
</dbReference>
<comment type="caution">
    <text evidence="4">The sequence shown here is derived from an EMBL/GenBank/DDBJ whole genome shotgun (WGS) entry which is preliminary data.</text>
</comment>
<evidence type="ECO:0000259" key="3">
    <source>
        <dbReference type="Pfam" id="PF01051"/>
    </source>
</evidence>
<dbReference type="SUPFAM" id="SSF46785">
    <property type="entry name" value="Winged helix' DNA-binding domain"/>
    <property type="match status" value="1"/>
</dbReference>
<feature type="domain" description="Initiator Rep protein WH1" evidence="3">
    <location>
        <begin position="49"/>
        <end position="188"/>
    </location>
</feature>
<dbReference type="RefSeq" id="WP_124759602.1">
    <property type="nucleotide sequence ID" value="NZ_QTPM01000012.1"/>
</dbReference>
<evidence type="ECO:0000256" key="2">
    <source>
        <dbReference type="SAM" id="Coils"/>
    </source>
</evidence>
<evidence type="ECO:0000256" key="1">
    <source>
        <dbReference type="ARBA" id="ARBA00038283"/>
    </source>
</evidence>
<accession>A0ABX9YRJ9</accession>
<proteinExistence type="inferred from homology"/>
<keyword evidence="5" id="KW-1185">Reference proteome</keyword>
<protein>
    <submittedName>
        <fullName evidence="4">Replication initiation protein</fullName>
    </submittedName>
</protein>
<dbReference type="EMBL" id="QTPM01000012">
    <property type="protein sequence ID" value="RQY93831.1"/>
    <property type="molecule type" value="Genomic_DNA"/>
</dbReference>
<comment type="similarity">
    <text evidence="1">Belongs to the initiator RepB protein family.</text>
</comment>
<dbReference type="Proteomes" id="UP000281098">
    <property type="component" value="Unassembled WGS sequence"/>
</dbReference>
<dbReference type="InterPro" id="IPR000525">
    <property type="entry name" value="Initiator_Rep_WH1"/>
</dbReference>
<name>A0ABX9YRJ9_9BURK</name>
<dbReference type="InterPro" id="IPR036388">
    <property type="entry name" value="WH-like_DNA-bd_sf"/>
</dbReference>
<feature type="coiled-coil region" evidence="2">
    <location>
        <begin position="354"/>
        <end position="381"/>
    </location>
</feature>
<reference evidence="4 5" key="1">
    <citation type="submission" date="2018-08" db="EMBL/GenBank/DDBJ databases">
        <title>Comparative analysis of Burkholderia isolates from Puerto Rico.</title>
        <authorList>
            <person name="Hall C."/>
            <person name="Sahl J."/>
            <person name="Wagner D."/>
        </authorList>
    </citation>
    <scope>NUCLEOTIDE SEQUENCE [LARGE SCALE GENOMIC DNA]</scope>
    <source>
        <strain evidence="4 5">Bp8966</strain>
    </source>
</reference>
<gene>
    <name evidence="4" type="ORF">DF017_12435</name>
</gene>
<sequence>MDKVEEGMSERGQLATSQQLALELFSAAADEGYRPIETATTDIGFLRNNLLVRILDLTVLGRRLIDAAYFIVAQRETEEAIYDEDLGFFKWLMRYPAGNSNRNLRDAITAAQKALIQVSGPIGSEDTHPFGSLQLINRVSIDDGRIRFRVPPEIVPLLRGPQKTHWLSLRVTTQFNTTFARVLYDHLMPYASEDEVVTDFFSTEEMKGWLDSKASGPVEYKYFNRDHIEPAIKQINQHSHLEITRLRSDTKNVPGTRKTGFTRFRIKRKAPLDTLFHVPNDRIEVYRLLMDGAGLSQTDIDKIDQDRAFYTVERLRNAYDYTKAKAEQGKLKTVRGYCMDAIKNGRKLSELERVNAQAQQILDLDEQVKEASARARDVQRELHVSAVELAARDRNTSQSEQGIALFMAASPEQQDEWFREFVHAPTNGFLMTRNGIDKRTATVDDILAAPLLRGGLGQSVFMKTRAVARKATGL</sequence>
<organism evidence="4 5">
    <name type="scientific">Burkholderia stagnalis</name>
    <dbReference type="NCBI Taxonomy" id="1503054"/>
    <lineage>
        <taxon>Bacteria</taxon>
        <taxon>Pseudomonadati</taxon>
        <taxon>Pseudomonadota</taxon>
        <taxon>Betaproteobacteria</taxon>
        <taxon>Burkholderiales</taxon>
        <taxon>Burkholderiaceae</taxon>
        <taxon>Burkholderia</taxon>
        <taxon>Burkholderia cepacia complex</taxon>
    </lineage>
</organism>
<evidence type="ECO:0000313" key="4">
    <source>
        <dbReference type="EMBL" id="RQY93831.1"/>
    </source>
</evidence>
<keyword evidence="2" id="KW-0175">Coiled coil</keyword>